<reference evidence="2 3" key="1">
    <citation type="submission" date="2021-11" db="EMBL/GenBank/DDBJ databases">
        <title>Black yeast isolated from Biological Soil Crust.</title>
        <authorList>
            <person name="Kurbessoian T."/>
        </authorList>
    </citation>
    <scope>NUCLEOTIDE SEQUENCE [LARGE SCALE GENOMIC DNA]</scope>
    <source>
        <strain evidence="2 3">CCFEE 5522</strain>
    </source>
</reference>
<name>A0AAV9JGT3_9PEZI</name>
<evidence type="ECO:0000313" key="2">
    <source>
        <dbReference type="EMBL" id="KAK4544522.1"/>
    </source>
</evidence>
<feature type="region of interest" description="Disordered" evidence="1">
    <location>
        <begin position="1"/>
        <end position="72"/>
    </location>
</feature>
<dbReference type="AlphaFoldDB" id="A0AAV9JGT3"/>
<gene>
    <name evidence="2" type="ORF">LTR36_004094</name>
</gene>
<evidence type="ECO:0000256" key="1">
    <source>
        <dbReference type="SAM" id="MobiDB-lite"/>
    </source>
</evidence>
<feature type="compositionally biased region" description="Low complexity" evidence="1">
    <location>
        <begin position="11"/>
        <end position="32"/>
    </location>
</feature>
<feature type="compositionally biased region" description="Polar residues" evidence="1">
    <location>
        <begin position="59"/>
        <end position="72"/>
    </location>
</feature>
<organism evidence="2 3">
    <name type="scientific">Oleoguttula mirabilis</name>
    <dbReference type="NCBI Taxonomy" id="1507867"/>
    <lineage>
        <taxon>Eukaryota</taxon>
        <taxon>Fungi</taxon>
        <taxon>Dikarya</taxon>
        <taxon>Ascomycota</taxon>
        <taxon>Pezizomycotina</taxon>
        <taxon>Dothideomycetes</taxon>
        <taxon>Dothideomycetidae</taxon>
        <taxon>Mycosphaerellales</taxon>
        <taxon>Teratosphaeriaceae</taxon>
        <taxon>Oleoguttula</taxon>
    </lineage>
</organism>
<feature type="compositionally biased region" description="Basic and acidic residues" evidence="1">
    <location>
        <begin position="41"/>
        <end position="57"/>
    </location>
</feature>
<protein>
    <submittedName>
        <fullName evidence="2">Uncharacterized protein</fullName>
    </submittedName>
</protein>
<evidence type="ECO:0000313" key="3">
    <source>
        <dbReference type="Proteomes" id="UP001324427"/>
    </source>
</evidence>
<sequence length="72" mass="7785">MSSTSQDRTSTDASSTMTKSSTSSTVQLLKSKFTSKSKSPKPKDERSPGEKQTERRSGRLNTESLATTGALR</sequence>
<accession>A0AAV9JGT3</accession>
<dbReference type="EMBL" id="JAVFHQ010000024">
    <property type="protein sequence ID" value="KAK4544522.1"/>
    <property type="molecule type" value="Genomic_DNA"/>
</dbReference>
<dbReference type="Proteomes" id="UP001324427">
    <property type="component" value="Unassembled WGS sequence"/>
</dbReference>
<proteinExistence type="predicted"/>
<keyword evidence="3" id="KW-1185">Reference proteome</keyword>
<comment type="caution">
    <text evidence="2">The sequence shown here is derived from an EMBL/GenBank/DDBJ whole genome shotgun (WGS) entry which is preliminary data.</text>
</comment>